<evidence type="ECO:0000313" key="3">
    <source>
        <dbReference type="Proteomes" id="UP000245655"/>
    </source>
</evidence>
<keyword evidence="3" id="KW-1185">Reference proteome</keyword>
<dbReference type="AlphaFoldDB" id="A0A2V1ZKR4"/>
<protein>
    <submittedName>
        <fullName evidence="2">Glycerophosphoryl diester phosphodiesterase</fullName>
    </submittedName>
</protein>
<dbReference type="CDD" id="cd08556">
    <property type="entry name" value="GDPD"/>
    <property type="match status" value="1"/>
</dbReference>
<gene>
    <name evidence="2" type="ORF">C8D84_1214</name>
</gene>
<dbReference type="SUPFAM" id="SSF51695">
    <property type="entry name" value="PLC-like phosphodiesterases"/>
    <property type="match status" value="1"/>
</dbReference>
<proteinExistence type="predicted"/>
<sequence>MINFENTLLLGHRGARGEALENTFSGFEYAQRLNIQGLAGVEFDVQLSADGHLIVFHDDTLQRMCGQQARVDQLNLTELQRHSQFGHQIMTLGQVAPLLTGFTDIELEIKTHDRTDYAKLVQALARNLIDSPLAKLPIVLTSFDVELHVRLQRHPLLKPISRGLLIRTPEVLMTAPNTALQLGCIQLGIHYPLISRAVIEHSHRYGLPVSAWTVNDIDTIKQLIAWQADVIITDFPSYLLLG</sequence>
<dbReference type="InterPro" id="IPR017946">
    <property type="entry name" value="PLC-like_Pdiesterase_TIM-brl"/>
</dbReference>
<accession>A0A2V1ZKR4</accession>
<organism evidence="2 3">
    <name type="scientific">Psychrobacter immobilis</name>
    <dbReference type="NCBI Taxonomy" id="498"/>
    <lineage>
        <taxon>Bacteria</taxon>
        <taxon>Pseudomonadati</taxon>
        <taxon>Pseudomonadota</taxon>
        <taxon>Gammaproteobacteria</taxon>
        <taxon>Moraxellales</taxon>
        <taxon>Moraxellaceae</taxon>
        <taxon>Psychrobacter</taxon>
    </lineage>
</organism>
<dbReference type="Gene3D" id="3.20.20.190">
    <property type="entry name" value="Phosphatidylinositol (PI) phosphodiesterase"/>
    <property type="match status" value="1"/>
</dbReference>
<dbReference type="PANTHER" id="PTHR46211:SF14">
    <property type="entry name" value="GLYCEROPHOSPHODIESTER PHOSPHODIESTERASE"/>
    <property type="match status" value="1"/>
</dbReference>
<dbReference type="InterPro" id="IPR030395">
    <property type="entry name" value="GP_PDE_dom"/>
</dbReference>
<dbReference type="RefSeq" id="WP_109592643.1">
    <property type="nucleotide sequence ID" value="NZ_CAJGZY010000024.1"/>
</dbReference>
<name>A0A2V1ZKR4_PSYIM</name>
<reference evidence="2 3" key="1">
    <citation type="submission" date="2018-05" db="EMBL/GenBank/DDBJ databases">
        <title>Genomic Encyclopedia of Type Strains, Phase IV (KMG-IV): sequencing the most valuable type-strain genomes for metagenomic binning, comparative biology and taxonomic classification.</title>
        <authorList>
            <person name="Goeker M."/>
        </authorList>
    </citation>
    <scope>NUCLEOTIDE SEQUENCE [LARGE SCALE GENOMIC DNA]</scope>
    <source>
        <strain evidence="2 3">DSM 7229</strain>
    </source>
</reference>
<dbReference type="EMBL" id="QGGM01000021">
    <property type="protein sequence ID" value="PWK05425.1"/>
    <property type="molecule type" value="Genomic_DNA"/>
</dbReference>
<dbReference type="PROSITE" id="PS51704">
    <property type="entry name" value="GP_PDE"/>
    <property type="match status" value="1"/>
</dbReference>
<dbReference type="PANTHER" id="PTHR46211">
    <property type="entry name" value="GLYCEROPHOSPHORYL DIESTER PHOSPHODIESTERASE"/>
    <property type="match status" value="1"/>
</dbReference>
<feature type="domain" description="GP-PDE" evidence="1">
    <location>
        <begin position="7"/>
        <end position="242"/>
    </location>
</feature>
<dbReference type="Proteomes" id="UP000245655">
    <property type="component" value="Unassembled WGS sequence"/>
</dbReference>
<evidence type="ECO:0000259" key="1">
    <source>
        <dbReference type="PROSITE" id="PS51704"/>
    </source>
</evidence>
<dbReference type="GeneID" id="60256345"/>
<dbReference type="GO" id="GO:0006629">
    <property type="term" value="P:lipid metabolic process"/>
    <property type="evidence" value="ECO:0007669"/>
    <property type="project" value="InterPro"/>
</dbReference>
<dbReference type="Pfam" id="PF03009">
    <property type="entry name" value="GDPD"/>
    <property type="match status" value="1"/>
</dbReference>
<comment type="caution">
    <text evidence="2">The sequence shown here is derived from an EMBL/GenBank/DDBJ whole genome shotgun (WGS) entry which is preliminary data.</text>
</comment>
<evidence type="ECO:0000313" key="2">
    <source>
        <dbReference type="EMBL" id="PWK05425.1"/>
    </source>
</evidence>
<dbReference type="GO" id="GO:0008081">
    <property type="term" value="F:phosphoric diester hydrolase activity"/>
    <property type="evidence" value="ECO:0007669"/>
    <property type="project" value="InterPro"/>
</dbReference>